<protein>
    <submittedName>
        <fullName evidence="1">NAC domain-containing protein 78</fullName>
    </submittedName>
</protein>
<name>A0A2P2LNN2_RHIMU</name>
<sequence length="17" mass="1842">MIDKFFVGGAESVSNQL</sequence>
<organism evidence="1">
    <name type="scientific">Rhizophora mucronata</name>
    <name type="common">Asiatic mangrove</name>
    <dbReference type="NCBI Taxonomy" id="61149"/>
    <lineage>
        <taxon>Eukaryota</taxon>
        <taxon>Viridiplantae</taxon>
        <taxon>Streptophyta</taxon>
        <taxon>Embryophyta</taxon>
        <taxon>Tracheophyta</taxon>
        <taxon>Spermatophyta</taxon>
        <taxon>Magnoliopsida</taxon>
        <taxon>eudicotyledons</taxon>
        <taxon>Gunneridae</taxon>
        <taxon>Pentapetalae</taxon>
        <taxon>rosids</taxon>
        <taxon>fabids</taxon>
        <taxon>Malpighiales</taxon>
        <taxon>Rhizophoraceae</taxon>
        <taxon>Rhizophora</taxon>
    </lineage>
</organism>
<dbReference type="EMBL" id="GGEC01039088">
    <property type="protein sequence ID" value="MBX19572.1"/>
    <property type="molecule type" value="Transcribed_RNA"/>
</dbReference>
<accession>A0A2P2LNN2</accession>
<proteinExistence type="predicted"/>
<evidence type="ECO:0000313" key="1">
    <source>
        <dbReference type="EMBL" id="MBX19572.1"/>
    </source>
</evidence>
<reference evidence="1" key="1">
    <citation type="submission" date="2018-02" db="EMBL/GenBank/DDBJ databases">
        <title>Rhizophora mucronata_Transcriptome.</title>
        <authorList>
            <person name="Meera S.P."/>
            <person name="Sreeshan A."/>
            <person name="Augustine A."/>
        </authorList>
    </citation>
    <scope>NUCLEOTIDE SEQUENCE</scope>
    <source>
        <tissue evidence="1">Leaf</tissue>
    </source>
</reference>
<dbReference type="AlphaFoldDB" id="A0A2P2LNN2"/>